<reference evidence="2 3" key="1">
    <citation type="submission" date="2020-08" db="EMBL/GenBank/DDBJ databases">
        <title>Genomic Encyclopedia of Type Strains, Phase IV (KMG-IV): sequencing the most valuable type-strain genomes for metagenomic binning, comparative biology and taxonomic classification.</title>
        <authorList>
            <person name="Goeker M."/>
        </authorList>
    </citation>
    <scope>NUCLEOTIDE SEQUENCE [LARGE SCALE GENOMIC DNA]</scope>
    <source>
        <strain evidence="2 3">DSM 19612</strain>
    </source>
</reference>
<proteinExistence type="predicted"/>
<dbReference type="Gene3D" id="3.10.180.10">
    <property type="entry name" value="2,3-Dihydroxybiphenyl 1,2-Dioxygenase, domain 1"/>
    <property type="match status" value="1"/>
</dbReference>
<dbReference type="PANTHER" id="PTHR33990:SF1">
    <property type="entry name" value="PROTEIN YJDN"/>
    <property type="match status" value="1"/>
</dbReference>
<evidence type="ECO:0000259" key="1">
    <source>
        <dbReference type="Pfam" id="PF00903"/>
    </source>
</evidence>
<dbReference type="RefSeq" id="WP_174494960.1">
    <property type="nucleotide sequence ID" value="NZ_CADDWK010000002.1"/>
</dbReference>
<name>A0A841PXW5_9BACI</name>
<protein>
    <submittedName>
        <fullName evidence="2">PhnB protein</fullName>
    </submittedName>
</protein>
<evidence type="ECO:0000313" key="2">
    <source>
        <dbReference type="EMBL" id="MBB6452376.1"/>
    </source>
</evidence>
<organism evidence="2 3">
    <name type="scientific">Salirhabdus euzebyi</name>
    <dbReference type="NCBI Taxonomy" id="394506"/>
    <lineage>
        <taxon>Bacteria</taxon>
        <taxon>Bacillati</taxon>
        <taxon>Bacillota</taxon>
        <taxon>Bacilli</taxon>
        <taxon>Bacillales</taxon>
        <taxon>Bacillaceae</taxon>
        <taxon>Salirhabdus</taxon>
    </lineage>
</organism>
<dbReference type="InterPro" id="IPR004360">
    <property type="entry name" value="Glyas_Fos-R_dOase_dom"/>
</dbReference>
<dbReference type="Pfam" id="PF00903">
    <property type="entry name" value="Glyoxalase"/>
    <property type="match status" value="1"/>
</dbReference>
<gene>
    <name evidence="2" type="ORF">HNQ94_000821</name>
</gene>
<sequence length="131" mass="15210">MNRIIPHIFIENCKEAISFYHDIFGGEIRNIQLSDGIEMFKGQEGKYIHAELHINERSVLYFADVFGETVKGSNIWLSLDIESEKELNNTYQALLKEGMVKQKLKETFWGAIYAVITDKYGLTWELNCTKQ</sequence>
<dbReference type="InterPro" id="IPR029068">
    <property type="entry name" value="Glyas_Bleomycin-R_OHBP_Dase"/>
</dbReference>
<dbReference type="PANTHER" id="PTHR33990">
    <property type="entry name" value="PROTEIN YJDN-RELATED"/>
    <property type="match status" value="1"/>
</dbReference>
<evidence type="ECO:0000313" key="3">
    <source>
        <dbReference type="Proteomes" id="UP000581688"/>
    </source>
</evidence>
<dbReference type="AlphaFoldDB" id="A0A841PXW5"/>
<comment type="caution">
    <text evidence="2">The sequence shown here is derived from an EMBL/GenBank/DDBJ whole genome shotgun (WGS) entry which is preliminary data.</text>
</comment>
<dbReference type="EMBL" id="JACHGH010000002">
    <property type="protein sequence ID" value="MBB6452376.1"/>
    <property type="molecule type" value="Genomic_DNA"/>
</dbReference>
<keyword evidence="3" id="KW-1185">Reference proteome</keyword>
<dbReference type="Proteomes" id="UP000581688">
    <property type="component" value="Unassembled WGS sequence"/>
</dbReference>
<feature type="domain" description="Glyoxalase/fosfomycin resistance/dioxygenase" evidence="1">
    <location>
        <begin position="8"/>
        <end position="126"/>
    </location>
</feature>
<dbReference type="SUPFAM" id="SSF54593">
    <property type="entry name" value="Glyoxalase/Bleomycin resistance protein/Dihydroxybiphenyl dioxygenase"/>
    <property type="match status" value="1"/>
</dbReference>
<accession>A0A841PXW5</accession>